<evidence type="ECO:0000313" key="1">
    <source>
        <dbReference type="EMBL" id="KAJ7557909.1"/>
    </source>
</evidence>
<comment type="caution">
    <text evidence="1">The sequence shown here is derived from an EMBL/GenBank/DDBJ whole genome shotgun (WGS) entry which is preliminary data.</text>
</comment>
<reference evidence="2" key="1">
    <citation type="journal article" date="2024" name="Proc. Natl. Acad. Sci. U.S.A.">
        <title>Extraordinary preservation of gene collinearity over three hundred million years revealed in homosporous lycophytes.</title>
        <authorList>
            <person name="Li C."/>
            <person name="Wickell D."/>
            <person name="Kuo L.Y."/>
            <person name="Chen X."/>
            <person name="Nie B."/>
            <person name="Liao X."/>
            <person name="Peng D."/>
            <person name="Ji J."/>
            <person name="Jenkins J."/>
            <person name="Williams M."/>
            <person name="Shu S."/>
            <person name="Plott C."/>
            <person name="Barry K."/>
            <person name="Rajasekar S."/>
            <person name="Grimwood J."/>
            <person name="Han X."/>
            <person name="Sun S."/>
            <person name="Hou Z."/>
            <person name="He W."/>
            <person name="Dai G."/>
            <person name="Sun C."/>
            <person name="Schmutz J."/>
            <person name="Leebens-Mack J.H."/>
            <person name="Li F.W."/>
            <person name="Wang L."/>
        </authorList>
    </citation>
    <scope>NUCLEOTIDE SEQUENCE [LARGE SCALE GENOMIC DNA]</scope>
    <source>
        <strain evidence="2">cv. PW_Plant_1</strain>
    </source>
</reference>
<proteinExistence type="predicted"/>
<dbReference type="Proteomes" id="UP001162992">
    <property type="component" value="Chromosome 4"/>
</dbReference>
<name>A0ACC2DUC7_DIPCM</name>
<sequence length="253" mass="29479">MADPQTYDCLQGQQPYQFRMEWTHKQTEHLHNLQNALDRDASDEELYGLLDKIMEHYEVYHEAKEDAARHDILQVMYPMWQSLLESVFSWIGGWRPTTILRLVNSQASELQGAQPQLASHGWESAGQFCEQSAAIHALQRKTEREEDQLSQQFSVLQQTITAEPVLVQALKLQLPERPGHTEEFYKQLEAAFEVRLKELEILYLGAERLRQVSFKTLINILNPVQAARYLISVAQYEFAMKKIGDNKIRMFRT</sequence>
<gene>
    <name evidence="1" type="ORF">O6H91_04G015200</name>
</gene>
<keyword evidence="2" id="KW-1185">Reference proteome</keyword>
<accession>A0ACC2DUC7</accession>
<evidence type="ECO:0000313" key="2">
    <source>
        <dbReference type="Proteomes" id="UP001162992"/>
    </source>
</evidence>
<dbReference type="EMBL" id="CM055095">
    <property type="protein sequence ID" value="KAJ7557909.1"/>
    <property type="molecule type" value="Genomic_DNA"/>
</dbReference>
<organism evidence="1 2">
    <name type="scientific">Diphasiastrum complanatum</name>
    <name type="common">Issler's clubmoss</name>
    <name type="synonym">Lycopodium complanatum</name>
    <dbReference type="NCBI Taxonomy" id="34168"/>
    <lineage>
        <taxon>Eukaryota</taxon>
        <taxon>Viridiplantae</taxon>
        <taxon>Streptophyta</taxon>
        <taxon>Embryophyta</taxon>
        <taxon>Tracheophyta</taxon>
        <taxon>Lycopodiopsida</taxon>
        <taxon>Lycopodiales</taxon>
        <taxon>Lycopodiaceae</taxon>
        <taxon>Lycopodioideae</taxon>
        <taxon>Diphasiastrum</taxon>
    </lineage>
</organism>
<protein>
    <submittedName>
        <fullName evidence="1">Uncharacterized protein</fullName>
    </submittedName>
</protein>